<dbReference type="eggNOG" id="KOG1052">
    <property type="taxonomic scope" value="Eukaryota"/>
</dbReference>
<dbReference type="Pfam" id="PF00060">
    <property type="entry name" value="Lig_chan"/>
    <property type="match status" value="1"/>
</dbReference>
<evidence type="ECO:0000256" key="2">
    <source>
        <dbReference type="ARBA" id="ARBA00008685"/>
    </source>
</evidence>
<keyword evidence="4 9" id="KW-0812">Transmembrane</keyword>
<dbReference type="InterPro" id="IPR001320">
    <property type="entry name" value="Iontro_rcpt_C"/>
</dbReference>
<evidence type="ECO:0000256" key="9">
    <source>
        <dbReference type="SAM" id="Phobius"/>
    </source>
</evidence>
<evidence type="ECO:0000256" key="3">
    <source>
        <dbReference type="ARBA" id="ARBA00022475"/>
    </source>
</evidence>
<evidence type="ECO:0000256" key="5">
    <source>
        <dbReference type="ARBA" id="ARBA00022989"/>
    </source>
</evidence>
<keyword evidence="8" id="KW-0325">Glycoprotein</keyword>
<dbReference type="Proteomes" id="UP000000305">
    <property type="component" value="Unassembled WGS sequence"/>
</dbReference>
<dbReference type="EMBL" id="GL732540">
    <property type="protein sequence ID" value="EFX82126.1"/>
    <property type="molecule type" value="Genomic_DNA"/>
</dbReference>
<evidence type="ECO:0000256" key="8">
    <source>
        <dbReference type="ARBA" id="ARBA00023180"/>
    </source>
</evidence>
<keyword evidence="3" id="KW-1003">Cell membrane</keyword>
<dbReference type="AlphaFoldDB" id="E9GDR1"/>
<dbReference type="InterPro" id="IPR052192">
    <property type="entry name" value="Insect_Ionotropic_Sensory_Rcpt"/>
</dbReference>
<evidence type="ECO:0000256" key="1">
    <source>
        <dbReference type="ARBA" id="ARBA00004651"/>
    </source>
</evidence>
<sequence length="412" mass="46594">MANIFALSGYSMLPRWEGNPKGLSGPLKGGVIIDYLAARLNFTYGMVRVTENRLEPEGKERGLFSYLFDKQSDLLVSAIRSTAQRNKIVDQTTPWEFTKLGLLIPVQDETANINAVVKPFQWPVWIGLITSILCVIAVLNLMQRYLEYRSALSETSNHEERINNPNKEKLDNRNTVLKSRYGKEYLYVFGLLLSQGGPCASKRLPFRLVAGVWILAAFIFVQAYTSLLFTYVVAPVNQPLINSIYDIADSSDINLLAEAYQRDAIRENFEKTGKCSLLIARDSYLTIFAVMALQKNSPYTDAINLGLMELQQSGLIDYWDLWFRPMPRQCQGKVKNGYKSTDNNQHRPLSLKNLTGAFIVLTVGISLSLLAFICEKIVCVSDRHRRHLLRHQASKKKLPNKIAGEVAQVFTD</sequence>
<evidence type="ECO:0000256" key="4">
    <source>
        <dbReference type="ARBA" id="ARBA00022692"/>
    </source>
</evidence>
<name>E9GDR1_DAPPU</name>
<proteinExistence type="inferred from homology"/>
<dbReference type="PhylomeDB" id="E9GDR1"/>
<comment type="similarity">
    <text evidence="2">Belongs to the glutamate-gated ion channel (TC 1.A.10.1) family.</text>
</comment>
<dbReference type="SUPFAM" id="SSF53850">
    <property type="entry name" value="Periplasmic binding protein-like II"/>
    <property type="match status" value="1"/>
</dbReference>
<dbReference type="FunCoup" id="E9GDR1">
    <property type="interactions" value="63"/>
</dbReference>
<keyword evidence="7" id="KW-0675">Receptor</keyword>
<dbReference type="FunFam" id="1.10.287.70:FF:000302">
    <property type="entry name" value="Uncharacterized protein"/>
    <property type="match status" value="1"/>
</dbReference>
<keyword evidence="12" id="KW-1185">Reference proteome</keyword>
<organism evidence="11 12">
    <name type="scientific">Daphnia pulex</name>
    <name type="common">Water flea</name>
    <dbReference type="NCBI Taxonomy" id="6669"/>
    <lineage>
        <taxon>Eukaryota</taxon>
        <taxon>Metazoa</taxon>
        <taxon>Ecdysozoa</taxon>
        <taxon>Arthropoda</taxon>
        <taxon>Crustacea</taxon>
        <taxon>Branchiopoda</taxon>
        <taxon>Diplostraca</taxon>
        <taxon>Cladocera</taxon>
        <taxon>Anomopoda</taxon>
        <taxon>Daphniidae</taxon>
        <taxon>Daphnia</taxon>
    </lineage>
</organism>
<dbReference type="GO" id="GO:0015276">
    <property type="term" value="F:ligand-gated monoatomic ion channel activity"/>
    <property type="evidence" value="ECO:0007669"/>
    <property type="project" value="InterPro"/>
</dbReference>
<gene>
    <name evidence="11" type="ORF">DAPPUDRAFT_241224</name>
</gene>
<keyword evidence="6 9" id="KW-0472">Membrane</keyword>
<evidence type="ECO:0000256" key="6">
    <source>
        <dbReference type="ARBA" id="ARBA00023136"/>
    </source>
</evidence>
<feature type="transmembrane region" description="Helical" evidence="9">
    <location>
        <begin position="212"/>
        <end position="234"/>
    </location>
</feature>
<comment type="subcellular location">
    <subcellularLocation>
        <location evidence="1">Cell membrane</location>
        <topology evidence="1">Multi-pass membrane protein</topology>
    </subcellularLocation>
</comment>
<feature type="transmembrane region" description="Helical" evidence="9">
    <location>
        <begin position="122"/>
        <end position="142"/>
    </location>
</feature>
<dbReference type="GO" id="GO:0005886">
    <property type="term" value="C:plasma membrane"/>
    <property type="evidence" value="ECO:0007669"/>
    <property type="project" value="UniProtKB-SubCell"/>
</dbReference>
<dbReference type="PANTHER" id="PTHR42643">
    <property type="entry name" value="IONOTROPIC RECEPTOR 20A-RELATED"/>
    <property type="match status" value="1"/>
</dbReference>
<dbReference type="STRING" id="6669.E9GDR1"/>
<keyword evidence="5 9" id="KW-1133">Transmembrane helix</keyword>
<dbReference type="OrthoDB" id="8182981at2759"/>
<evidence type="ECO:0000256" key="7">
    <source>
        <dbReference type="ARBA" id="ARBA00023170"/>
    </source>
</evidence>
<dbReference type="PANTHER" id="PTHR42643:SF24">
    <property type="entry name" value="IONOTROPIC RECEPTOR 60A"/>
    <property type="match status" value="1"/>
</dbReference>
<evidence type="ECO:0000259" key="10">
    <source>
        <dbReference type="Pfam" id="PF00060"/>
    </source>
</evidence>
<dbReference type="KEGG" id="dpx:DAPPUDRAFT_241224"/>
<feature type="transmembrane region" description="Helical" evidence="9">
    <location>
        <begin position="357"/>
        <end position="378"/>
    </location>
</feature>
<dbReference type="InParanoid" id="E9GDR1"/>
<protein>
    <recommendedName>
        <fullName evidence="10">Ionotropic glutamate receptor C-terminal domain-containing protein</fullName>
    </recommendedName>
</protein>
<dbReference type="Gene3D" id="3.40.190.10">
    <property type="entry name" value="Periplasmic binding protein-like II"/>
    <property type="match status" value="1"/>
</dbReference>
<feature type="domain" description="Ionotropic glutamate receptor C-terminal" evidence="10">
    <location>
        <begin position="122"/>
        <end position="365"/>
    </location>
</feature>
<reference evidence="11 12" key="1">
    <citation type="journal article" date="2011" name="Science">
        <title>The ecoresponsive genome of Daphnia pulex.</title>
        <authorList>
            <person name="Colbourne J.K."/>
            <person name="Pfrender M.E."/>
            <person name="Gilbert D."/>
            <person name="Thomas W.K."/>
            <person name="Tucker A."/>
            <person name="Oakley T.H."/>
            <person name="Tokishita S."/>
            <person name="Aerts A."/>
            <person name="Arnold G.J."/>
            <person name="Basu M.K."/>
            <person name="Bauer D.J."/>
            <person name="Caceres C.E."/>
            <person name="Carmel L."/>
            <person name="Casola C."/>
            <person name="Choi J.H."/>
            <person name="Detter J.C."/>
            <person name="Dong Q."/>
            <person name="Dusheyko S."/>
            <person name="Eads B.D."/>
            <person name="Frohlich T."/>
            <person name="Geiler-Samerotte K.A."/>
            <person name="Gerlach D."/>
            <person name="Hatcher P."/>
            <person name="Jogdeo S."/>
            <person name="Krijgsveld J."/>
            <person name="Kriventseva E.V."/>
            <person name="Kultz D."/>
            <person name="Laforsch C."/>
            <person name="Lindquist E."/>
            <person name="Lopez J."/>
            <person name="Manak J.R."/>
            <person name="Muller J."/>
            <person name="Pangilinan J."/>
            <person name="Patwardhan R.P."/>
            <person name="Pitluck S."/>
            <person name="Pritham E.J."/>
            <person name="Rechtsteiner A."/>
            <person name="Rho M."/>
            <person name="Rogozin I.B."/>
            <person name="Sakarya O."/>
            <person name="Salamov A."/>
            <person name="Schaack S."/>
            <person name="Shapiro H."/>
            <person name="Shiga Y."/>
            <person name="Skalitzky C."/>
            <person name="Smith Z."/>
            <person name="Souvorov A."/>
            <person name="Sung W."/>
            <person name="Tang Z."/>
            <person name="Tsuchiya D."/>
            <person name="Tu H."/>
            <person name="Vos H."/>
            <person name="Wang M."/>
            <person name="Wolf Y.I."/>
            <person name="Yamagata H."/>
            <person name="Yamada T."/>
            <person name="Ye Y."/>
            <person name="Shaw J.R."/>
            <person name="Andrews J."/>
            <person name="Crease T.J."/>
            <person name="Tang H."/>
            <person name="Lucas S.M."/>
            <person name="Robertson H.M."/>
            <person name="Bork P."/>
            <person name="Koonin E.V."/>
            <person name="Zdobnov E.M."/>
            <person name="Grigoriev I.V."/>
            <person name="Lynch M."/>
            <person name="Boore J.L."/>
        </authorList>
    </citation>
    <scope>NUCLEOTIDE SEQUENCE [LARGE SCALE GENOMIC DNA]</scope>
</reference>
<evidence type="ECO:0000313" key="12">
    <source>
        <dbReference type="Proteomes" id="UP000000305"/>
    </source>
</evidence>
<accession>E9GDR1</accession>
<dbReference type="Gene3D" id="1.10.287.70">
    <property type="match status" value="1"/>
</dbReference>
<dbReference type="HOGENOM" id="CLU_007257_4_2_1"/>
<dbReference type="GO" id="GO:0050906">
    <property type="term" value="P:detection of stimulus involved in sensory perception"/>
    <property type="evidence" value="ECO:0007669"/>
    <property type="project" value="UniProtKB-ARBA"/>
</dbReference>
<evidence type="ECO:0000313" key="11">
    <source>
        <dbReference type="EMBL" id="EFX82126.1"/>
    </source>
</evidence>